<organism evidence="1 3">
    <name type="scientific">Mesorhizobium plurifarium</name>
    <dbReference type="NCBI Taxonomy" id="69974"/>
    <lineage>
        <taxon>Bacteria</taxon>
        <taxon>Pseudomonadati</taxon>
        <taxon>Pseudomonadota</taxon>
        <taxon>Alphaproteobacteria</taxon>
        <taxon>Hyphomicrobiales</taxon>
        <taxon>Phyllobacteriaceae</taxon>
        <taxon>Mesorhizobium</taxon>
    </lineage>
</organism>
<dbReference type="EMBL" id="CCMZ01000008">
    <property type="protein sequence ID" value="CDX14560.1"/>
    <property type="molecule type" value="Genomic_DNA"/>
</dbReference>
<dbReference type="AlphaFoldDB" id="A0A090DFQ2"/>
<evidence type="ECO:0000313" key="2">
    <source>
        <dbReference type="EMBL" id="CDX49604.1"/>
    </source>
</evidence>
<dbReference type="Proteomes" id="UP000046122">
    <property type="component" value="Unassembled WGS sequence"/>
</dbReference>
<keyword evidence="3" id="KW-1185">Reference proteome</keyword>
<name>A0A090DFQ2_MESPL</name>
<protein>
    <submittedName>
        <fullName evidence="1">Uncharacterized protein</fullName>
    </submittedName>
</protein>
<gene>
    <name evidence="1" type="ORF">MPL3356_160047</name>
    <name evidence="2" type="ORF">MPL3365_100121</name>
</gene>
<dbReference type="Proteomes" id="UP000045285">
    <property type="component" value="Unassembled WGS sequence"/>
</dbReference>
<reference evidence="3" key="2">
    <citation type="submission" date="2014-08" db="EMBL/GenBank/DDBJ databases">
        <authorList>
            <person name="Moulin L."/>
        </authorList>
    </citation>
    <scope>NUCLEOTIDE SEQUENCE [LARGE SCALE GENOMIC DNA]</scope>
</reference>
<proteinExistence type="predicted"/>
<reference evidence="1" key="1">
    <citation type="submission" date="2014-08" db="EMBL/GenBank/DDBJ databases">
        <authorList>
            <person name="Moulin Lionel"/>
        </authorList>
    </citation>
    <scope>NUCLEOTIDE SEQUENCE [LARGE SCALE GENOMIC DNA]</scope>
</reference>
<dbReference type="STRING" id="69974.MPLDJ20_240005"/>
<sequence>MEWIVFAKSDSVSSSAFEADYARRRKMVVAADYHVCGLKMGSLAARKDESLIAVGGYRIENDKRRQC</sequence>
<dbReference type="EMBL" id="CCNE01000002">
    <property type="protein sequence ID" value="CDX49604.1"/>
    <property type="molecule type" value="Genomic_DNA"/>
</dbReference>
<accession>A0A090DFQ2</accession>
<evidence type="ECO:0000313" key="3">
    <source>
        <dbReference type="Proteomes" id="UP000045285"/>
    </source>
</evidence>
<evidence type="ECO:0000313" key="1">
    <source>
        <dbReference type="EMBL" id="CDX14560.1"/>
    </source>
</evidence>